<dbReference type="AlphaFoldDB" id="A0AAW0B5B5"/>
<dbReference type="EMBL" id="JAWWNJ010000040">
    <property type="protein sequence ID" value="KAK7020861.1"/>
    <property type="molecule type" value="Genomic_DNA"/>
</dbReference>
<evidence type="ECO:0008006" key="3">
    <source>
        <dbReference type="Google" id="ProtNLM"/>
    </source>
</evidence>
<evidence type="ECO:0000313" key="1">
    <source>
        <dbReference type="EMBL" id="KAK7020861.1"/>
    </source>
</evidence>
<dbReference type="Proteomes" id="UP001362999">
    <property type="component" value="Unassembled WGS sequence"/>
</dbReference>
<comment type="caution">
    <text evidence="1">The sequence shown here is derived from an EMBL/GenBank/DDBJ whole genome shotgun (WGS) entry which is preliminary data.</text>
</comment>
<keyword evidence="2" id="KW-1185">Reference proteome</keyword>
<dbReference type="SUPFAM" id="SSF56112">
    <property type="entry name" value="Protein kinase-like (PK-like)"/>
    <property type="match status" value="1"/>
</dbReference>
<protein>
    <recommendedName>
        <fullName evidence="3">Protein kinase domain-containing protein</fullName>
    </recommendedName>
</protein>
<evidence type="ECO:0000313" key="2">
    <source>
        <dbReference type="Proteomes" id="UP001362999"/>
    </source>
</evidence>
<dbReference type="InterPro" id="IPR011009">
    <property type="entry name" value="Kinase-like_dom_sf"/>
</dbReference>
<dbReference type="Gene3D" id="1.10.510.10">
    <property type="entry name" value="Transferase(Phosphotransferase) domain 1"/>
    <property type="match status" value="1"/>
</dbReference>
<proteinExistence type="predicted"/>
<organism evidence="1 2">
    <name type="scientific">Favolaschia claudopus</name>
    <dbReference type="NCBI Taxonomy" id="2862362"/>
    <lineage>
        <taxon>Eukaryota</taxon>
        <taxon>Fungi</taxon>
        <taxon>Dikarya</taxon>
        <taxon>Basidiomycota</taxon>
        <taxon>Agaricomycotina</taxon>
        <taxon>Agaricomycetes</taxon>
        <taxon>Agaricomycetidae</taxon>
        <taxon>Agaricales</taxon>
        <taxon>Marasmiineae</taxon>
        <taxon>Mycenaceae</taxon>
        <taxon>Favolaschia</taxon>
    </lineage>
</organism>
<sequence>MSDHSSLPAEVWWREHSQWLHERGYLLRPRFRAGWKTPSNREESLWLWGKGDVIDAVRTSDGTAVALKRTVTVRETEVMQLLNTEPLASSPDNPCVPLYEVLNPPDAPDRSILVMPFLRQFDSPPFRTIGEVMEFCRQALYGLRFLHTHNIAHRQVISLRGNFCLDPHASNIMLDPRQMYPHGFYTGYPGHDYRRPSFKGHAEVYTRTQRPSKYFWIDYGLADTFEFPSLPGTLLVPYVRGGDRDIPETLQGVTHADPFASDVWWMGSIIKELIEVSVQKYHGLDMLSELVDAMCREKPEDRPTIATVVGQFDVIGCSSWRLRQMTARKKDVLGRTRAFPAFIFHTLGYLITGKSAMPRPQ</sequence>
<reference evidence="1 2" key="1">
    <citation type="journal article" date="2024" name="J Genomics">
        <title>Draft genome sequencing and assembly of Favolaschia claudopus CIRM-BRFM 2984 isolated from oak limbs.</title>
        <authorList>
            <person name="Navarro D."/>
            <person name="Drula E."/>
            <person name="Chaduli D."/>
            <person name="Cazenave R."/>
            <person name="Ahrendt S."/>
            <person name="Wang J."/>
            <person name="Lipzen A."/>
            <person name="Daum C."/>
            <person name="Barry K."/>
            <person name="Grigoriev I.V."/>
            <person name="Favel A."/>
            <person name="Rosso M.N."/>
            <person name="Martin F."/>
        </authorList>
    </citation>
    <scope>NUCLEOTIDE SEQUENCE [LARGE SCALE GENOMIC DNA]</scope>
    <source>
        <strain evidence="1 2">CIRM-BRFM 2984</strain>
    </source>
</reference>
<feature type="non-terminal residue" evidence="1">
    <location>
        <position position="1"/>
    </location>
</feature>
<name>A0AAW0B5B5_9AGAR</name>
<gene>
    <name evidence="1" type="ORF">R3P38DRAFT_2630078</name>
</gene>
<accession>A0AAW0B5B5</accession>